<comment type="caution">
    <text evidence="3">The sequence shown here is derived from an EMBL/GenBank/DDBJ whole genome shotgun (WGS) entry which is preliminary data.</text>
</comment>
<accession>A0A963YW63</accession>
<dbReference type="AlphaFoldDB" id="A0A963YW63"/>
<protein>
    <submittedName>
        <fullName evidence="3">Toprim domain-containing protein</fullName>
    </submittedName>
</protein>
<dbReference type="Gene3D" id="3.40.50.300">
    <property type="entry name" value="P-loop containing nucleotide triphosphate hydrolases"/>
    <property type="match status" value="1"/>
</dbReference>
<proteinExistence type="predicted"/>
<dbReference type="InterPro" id="IPR006171">
    <property type="entry name" value="TOPRIM_dom"/>
</dbReference>
<evidence type="ECO:0000313" key="4">
    <source>
        <dbReference type="Proteomes" id="UP000708298"/>
    </source>
</evidence>
<feature type="domain" description="Toprim" evidence="1">
    <location>
        <begin position="303"/>
        <end position="396"/>
    </location>
</feature>
<reference evidence="3" key="1">
    <citation type="journal article" date="2021" name="Microorganisms">
        <title>Acidisoma silvae sp. nov. and Acidisomacellulosilytica sp. nov., Two Acidophilic Bacteria Isolated from Decaying Wood, Hydrolyzing Cellulose and Producing Poly-3-hydroxybutyrate.</title>
        <authorList>
            <person name="Mieszkin S."/>
            <person name="Pouder E."/>
            <person name="Uroz S."/>
            <person name="Simon-Colin C."/>
            <person name="Alain K."/>
        </authorList>
    </citation>
    <scope>NUCLEOTIDE SEQUENCE</scope>
    <source>
        <strain evidence="3">HW T2.11</strain>
    </source>
</reference>
<keyword evidence="4" id="KW-1185">Reference proteome</keyword>
<dbReference type="InterPro" id="IPR027417">
    <property type="entry name" value="P-loop_NTPase"/>
</dbReference>
<evidence type="ECO:0000259" key="2">
    <source>
        <dbReference type="Pfam" id="PF23639"/>
    </source>
</evidence>
<dbReference type="Pfam" id="PF13362">
    <property type="entry name" value="Toprim_3"/>
    <property type="match status" value="1"/>
</dbReference>
<evidence type="ECO:0000259" key="1">
    <source>
        <dbReference type="Pfam" id="PF13362"/>
    </source>
</evidence>
<gene>
    <name evidence="3" type="ORF">ASILVAE211_24040</name>
</gene>
<evidence type="ECO:0000313" key="3">
    <source>
        <dbReference type="EMBL" id="MCB8878271.1"/>
    </source>
</evidence>
<dbReference type="EMBL" id="JAESVB010000028">
    <property type="protein sequence ID" value="MCB8878271.1"/>
    <property type="molecule type" value="Genomic_DNA"/>
</dbReference>
<organism evidence="3 4">
    <name type="scientific">Acidisoma silvae</name>
    <dbReference type="NCBI Taxonomy" id="2802396"/>
    <lineage>
        <taxon>Bacteria</taxon>
        <taxon>Pseudomonadati</taxon>
        <taxon>Pseudomonadota</taxon>
        <taxon>Alphaproteobacteria</taxon>
        <taxon>Acetobacterales</taxon>
        <taxon>Acidocellaceae</taxon>
        <taxon>Acidisoma</taxon>
    </lineage>
</organism>
<name>A0A963YW63_9PROT</name>
<sequence length="1259" mass="138953">MSLADPKPGVFPDWHGLITACLSHEEHLSPREREFIGSIRSRATITDRQRAWLDKIATEAPGRDLDTLKEALSARLEELAEGLLGAPNADTRRRREWRWGSKGSMALVIEDYGGRARGDFFTHEGGRGGGILDLVMHGRSCGLGDAIRFAKHWLGWDTPGYAPCPISEDVLAARAAKRERQQREAEEDAAKRVALARRLHAESVPVAGTVAESYLVEARGIPSPADVWPESVRYHEPSRSLLLVATTTGGDVQAVQRVYLDAKARKIGEAELEARRLPAVKQTNGVSDGAVVRLPGVTKGPVLAAEGPETGLSVWASTGYETWIALGSFRRLTPPAGRPLVICRDDDRRHAPADAALRRAVADWTRGGHAILIASPWENRRFDKSDFNDAIQEAGAAAVRDRIERTINPGRVLNRRQPIAAVRQALDVAVSDFFEVAKGWDERDEESRHELPPVHAIRVDVGAGKTRAAYRYAARRLEAMRTAGDKRVIVFSVPTHKLADEQAQLFNSIAAERGSRLTAQVWRGMSAPDPDHADARDPAIADKLKTKMCRNLEAVAAAREAGVDVQQAACRKKEKGKDPVCCPFYAECGYQKQRRAKADLWIVPHDLLFLSKPTALGEVALLIVDESCWADGLEGANGRPSGIAVDDLRKPDRILTAEGVQLKIETDRLHYLRARLLDCLHGQEDGPLQREAMHGDLDHANAGEAHKLEWRRLIDPDLHPGLSEQERKERARSAKGNAQIMRIARIWSAVMALLRDGGPQVSGWLALASEPDEDGRMARVLHIKGRRDVRKGWQVPTLLLDATMDVQLVRPYWPQVELTAELLAEAPHQHVRQIVDRALSKSMIEPMDDAEAEARPDIAKRRRKNLRTVHAILCREARRYAPGRVLIVAQKRVKEALPGFGPLPANVELAHHNAVAGRDEWGPQPDRDGIRALIVVGRTAPSPGAVHRLAEALMGSAVEKLAGGWYERGDAVRERLAGQADAIEAERHPDIIAEAIRWQICEGELLQIIGRGRGVNRTVENPLDVLVMTDVPVPTPVAETIAFTDLDPTPQDLMMAAGGIILRNARHAATSFPELWPSHKAAEHAFARSRLPQTCKDNTFIYSDGGVCRSVAYQLAGARAHHAQALFDPITCADPESWLANKLGPLAWFEIEPLQPEPQLDPPSPPSLEPTMKPEMLPAGRVMRVPPDWIFPTITDEETAIMPISGLWRVYRPGKPPKTVQEAPTAWKAVQGHEEPFLPTPMGTILQLARLQPFQGHRL</sequence>
<dbReference type="Pfam" id="PF23639">
    <property type="entry name" value="DUF7146"/>
    <property type="match status" value="1"/>
</dbReference>
<dbReference type="RefSeq" id="WP_227323919.1">
    <property type="nucleotide sequence ID" value="NZ_JAESVB010000028.1"/>
</dbReference>
<dbReference type="InterPro" id="IPR055570">
    <property type="entry name" value="DUF7146"/>
</dbReference>
<reference evidence="3" key="2">
    <citation type="submission" date="2021-01" db="EMBL/GenBank/DDBJ databases">
        <authorList>
            <person name="Mieszkin S."/>
            <person name="Pouder E."/>
            <person name="Alain K."/>
        </authorList>
    </citation>
    <scope>NUCLEOTIDE SEQUENCE</scope>
    <source>
        <strain evidence="3">HW T2.11</strain>
    </source>
</reference>
<feature type="domain" description="DUF7146" evidence="2">
    <location>
        <begin position="191"/>
        <end position="276"/>
    </location>
</feature>
<dbReference type="Proteomes" id="UP000708298">
    <property type="component" value="Unassembled WGS sequence"/>
</dbReference>